<dbReference type="AlphaFoldDB" id="X1G4E1"/>
<reference evidence="1" key="1">
    <citation type="journal article" date="2014" name="Front. Microbiol.">
        <title>High frequency of phylogenetically diverse reductive dehalogenase-homologous genes in deep subseafloor sedimentary metagenomes.</title>
        <authorList>
            <person name="Kawai M."/>
            <person name="Futagami T."/>
            <person name="Toyoda A."/>
            <person name="Takaki Y."/>
            <person name="Nishi S."/>
            <person name="Hori S."/>
            <person name="Arai W."/>
            <person name="Tsubouchi T."/>
            <person name="Morono Y."/>
            <person name="Uchiyama I."/>
            <person name="Ito T."/>
            <person name="Fujiyama A."/>
            <person name="Inagaki F."/>
            <person name="Takami H."/>
        </authorList>
    </citation>
    <scope>NUCLEOTIDE SEQUENCE</scope>
    <source>
        <strain evidence="1">Expedition CK06-06</strain>
    </source>
</reference>
<accession>X1G4E1</accession>
<comment type="caution">
    <text evidence="1">The sequence shown here is derived from an EMBL/GenBank/DDBJ whole genome shotgun (WGS) entry which is preliminary data.</text>
</comment>
<sequence length="146" mass="16850">MKEAKALNSLLEEARIAERKRHADAMAKMAKYEKESNERRKEANELLKGKLRQARVKDYKNWLAGFLKGFKPTHCYDYPMERGLDEWKVALSDFRIVPLFGTDSLNIIIPNGIKFLGGELGHSNLYFMDGFSHLGGWVPIYSDIHF</sequence>
<dbReference type="EMBL" id="BARU01024682">
    <property type="protein sequence ID" value="GAH52097.1"/>
    <property type="molecule type" value="Genomic_DNA"/>
</dbReference>
<proteinExistence type="predicted"/>
<name>X1G4E1_9ZZZZ</name>
<organism evidence="1">
    <name type="scientific">marine sediment metagenome</name>
    <dbReference type="NCBI Taxonomy" id="412755"/>
    <lineage>
        <taxon>unclassified sequences</taxon>
        <taxon>metagenomes</taxon>
        <taxon>ecological metagenomes</taxon>
    </lineage>
</organism>
<protein>
    <submittedName>
        <fullName evidence="1">Uncharacterized protein</fullName>
    </submittedName>
</protein>
<gene>
    <name evidence="1" type="ORF">S03H2_39872</name>
</gene>
<evidence type="ECO:0000313" key="1">
    <source>
        <dbReference type="EMBL" id="GAH52097.1"/>
    </source>
</evidence>